<evidence type="ECO:0000313" key="2">
    <source>
        <dbReference type="EMBL" id="RWR08623.1"/>
    </source>
</evidence>
<sequence>MEKLQHDQFSVAILPPATAYHPVDGRKYTLIMSTGEMNCHLAIGFKYETDLLNAEKEKIITAEWKPRLGEYVLTGKIDLGSLNNFHLMQAELAKAISMMVKADKGLYTHVPWLLDAPIYMEIDSYIHKYKTIQYFGTPRQYLK</sequence>
<dbReference type="RefSeq" id="WP_120073681.1">
    <property type="nucleotide sequence ID" value="NZ_CP126113.1"/>
</dbReference>
<dbReference type="OrthoDB" id="1684395at2"/>
<gene>
    <name evidence="2" type="ORF">D4N35_011480</name>
</gene>
<proteinExistence type="predicted"/>
<dbReference type="Pfam" id="PF12638">
    <property type="entry name" value="Staygreen"/>
    <property type="match status" value="1"/>
</dbReference>
<reference evidence="2" key="1">
    <citation type="submission" date="2018-12" db="EMBL/GenBank/DDBJ databases">
        <authorList>
            <person name="Sun L."/>
            <person name="Chen Z."/>
        </authorList>
    </citation>
    <scope>NUCLEOTIDE SEQUENCE [LARGE SCALE GENOMIC DNA]</scope>
    <source>
        <strain evidence="2">DSM 16012</strain>
    </source>
</reference>
<dbReference type="InterPro" id="IPR024438">
    <property type="entry name" value="Staygreen"/>
</dbReference>
<protein>
    <recommendedName>
        <fullName evidence="1">Staygreen protein domain-containing protein</fullName>
    </recommendedName>
</protein>
<name>A0A443IQP2_9BACI</name>
<accession>A0A443IQP2</accession>
<evidence type="ECO:0000259" key="1">
    <source>
        <dbReference type="Pfam" id="PF12638"/>
    </source>
</evidence>
<feature type="domain" description="Staygreen protein" evidence="1">
    <location>
        <begin position="4"/>
        <end position="141"/>
    </location>
</feature>
<organism evidence="2 3">
    <name type="scientific">Siminovitchia fortis</name>
    <dbReference type="NCBI Taxonomy" id="254758"/>
    <lineage>
        <taxon>Bacteria</taxon>
        <taxon>Bacillati</taxon>
        <taxon>Bacillota</taxon>
        <taxon>Bacilli</taxon>
        <taxon>Bacillales</taxon>
        <taxon>Bacillaceae</taxon>
        <taxon>Siminovitchia</taxon>
    </lineage>
</organism>
<keyword evidence="3" id="KW-1185">Reference proteome</keyword>
<dbReference type="AlphaFoldDB" id="A0A443IQP2"/>
<dbReference type="Proteomes" id="UP000273811">
    <property type="component" value="Unassembled WGS sequence"/>
</dbReference>
<dbReference type="EMBL" id="QYTU02000024">
    <property type="protein sequence ID" value="RWR08623.1"/>
    <property type="molecule type" value="Genomic_DNA"/>
</dbReference>
<comment type="caution">
    <text evidence="2">The sequence shown here is derived from an EMBL/GenBank/DDBJ whole genome shotgun (WGS) entry which is preliminary data.</text>
</comment>
<evidence type="ECO:0000313" key="3">
    <source>
        <dbReference type="Proteomes" id="UP000273811"/>
    </source>
</evidence>